<keyword evidence="1" id="KW-0175">Coiled coil</keyword>
<evidence type="ECO:0000313" key="5">
    <source>
        <dbReference type="Proteomes" id="UP000000448"/>
    </source>
</evidence>
<protein>
    <submittedName>
        <fullName evidence="4">Diguanylate cyclase</fullName>
    </submittedName>
</protein>
<dbReference type="InterPro" id="IPR000160">
    <property type="entry name" value="GGDEF_dom"/>
</dbReference>
<dbReference type="STRING" id="598659.NAMH_1730"/>
<dbReference type="Gene3D" id="3.30.70.270">
    <property type="match status" value="1"/>
</dbReference>
<feature type="domain" description="GGDEF" evidence="3">
    <location>
        <begin position="166"/>
        <end position="335"/>
    </location>
</feature>
<proteinExistence type="predicted"/>
<organism evidence="4 5">
    <name type="scientific">Nautilia profundicola (strain ATCC BAA-1463 / DSM 18972 / AmH)</name>
    <dbReference type="NCBI Taxonomy" id="598659"/>
    <lineage>
        <taxon>Bacteria</taxon>
        <taxon>Pseudomonadati</taxon>
        <taxon>Campylobacterota</taxon>
        <taxon>Epsilonproteobacteria</taxon>
        <taxon>Nautiliales</taxon>
        <taxon>Nautiliaceae</taxon>
        <taxon>Nautilia</taxon>
    </lineage>
</organism>
<name>B9L6X2_NAUPA</name>
<dbReference type="Pfam" id="PF00990">
    <property type="entry name" value="GGDEF"/>
    <property type="match status" value="1"/>
</dbReference>
<feature type="region of interest" description="Disordered" evidence="2">
    <location>
        <begin position="1"/>
        <end position="22"/>
    </location>
</feature>
<evidence type="ECO:0000259" key="3">
    <source>
        <dbReference type="SMART" id="SM00267"/>
    </source>
</evidence>
<dbReference type="KEGG" id="nam:NAMH_1730"/>
<dbReference type="RefSeq" id="WP_012663600.1">
    <property type="nucleotide sequence ID" value="NC_012115.1"/>
</dbReference>
<accession>B9L6X2</accession>
<dbReference type="EMBL" id="CP001279">
    <property type="protein sequence ID" value="ACM92228.1"/>
    <property type="molecule type" value="Genomic_DNA"/>
</dbReference>
<evidence type="ECO:0000256" key="1">
    <source>
        <dbReference type="SAM" id="Coils"/>
    </source>
</evidence>
<reference evidence="4 5" key="1">
    <citation type="journal article" date="2009" name="PLoS Genet.">
        <title>Adaptations to submarine hydrothermal environments exemplified by the genome of Nautilia profundicola.</title>
        <authorList>
            <person name="Campbell B.J."/>
            <person name="Smith J.L."/>
            <person name="Hanson T.E."/>
            <person name="Klotz M.G."/>
            <person name="Stein L.Y."/>
            <person name="Lee C.K."/>
            <person name="Wu D."/>
            <person name="Robinson J.M."/>
            <person name="Khouri H.M."/>
            <person name="Eisen J.A."/>
            <person name="Cary S.C."/>
        </authorList>
    </citation>
    <scope>NUCLEOTIDE SEQUENCE [LARGE SCALE GENOMIC DNA]</scope>
    <source>
        <strain evidence="5">ATCC BAA-1463 / DSM 18972 / AmH</strain>
    </source>
</reference>
<dbReference type="AlphaFoldDB" id="B9L6X2"/>
<dbReference type="SMART" id="SM00267">
    <property type="entry name" value="GGDEF"/>
    <property type="match status" value="1"/>
</dbReference>
<gene>
    <name evidence="4" type="ordered locus">NAMH_1730</name>
</gene>
<keyword evidence="5" id="KW-1185">Reference proteome</keyword>
<dbReference type="OrthoDB" id="5372407at2"/>
<dbReference type="InterPro" id="IPR029787">
    <property type="entry name" value="Nucleotide_cyclase"/>
</dbReference>
<dbReference type="SUPFAM" id="SSF55073">
    <property type="entry name" value="Nucleotide cyclase"/>
    <property type="match status" value="1"/>
</dbReference>
<dbReference type="HOGENOM" id="CLU_060926_0_0_7"/>
<dbReference type="eggNOG" id="COG2199">
    <property type="taxonomic scope" value="Bacteria"/>
</dbReference>
<sequence length="338" mass="39296">MIKKKNDKFSTSNGEVAGLNEPSSPLEEFAKKVFDKLIEENVPPIPYYYKMYFLNMLDEEPENFRNQVYEFITLEETNELEKDLEIEKKLKQSFKYSKELLQHTAVLYKNSQAIKEIFEKYKSETAHIANPKLFERLISGFEEKLKKINEKFENELNQIKQLYSKNVEILKEIESNSIFDARYGIYNKNFFLKELKKEIKLIEKFKHKSSVIVLKIRSSVLEALKSEKSKILLNRSVAKIMLKTSRRTDIIAHLGDGVFAMLLKHTDRVGACKTVERLSDIISNSAIFLEGEEINIKIVSGIVEVLGNDDVEICLSHALMMMEKAEQDDVLYYIYEGS</sequence>
<dbReference type="InterPro" id="IPR043128">
    <property type="entry name" value="Rev_trsase/Diguanyl_cyclase"/>
</dbReference>
<feature type="coiled-coil region" evidence="1">
    <location>
        <begin position="138"/>
        <end position="165"/>
    </location>
</feature>
<dbReference type="Proteomes" id="UP000000448">
    <property type="component" value="Chromosome"/>
</dbReference>
<evidence type="ECO:0000256" key="2">
    <source>
        <dbReference type="SAM" id="MobiDB-lite"/>
    </source>
</evidence>
<evidence type="ECO:0000313" key="4">
    <source>
        <dbReference type="EMBL" id="ACM92228.1"/>
    </source>
</evidence>